<organism evidence="6 7">
    <name type="scientific">Capronia coronata CBS 617.96</name>
    <dbReference type="NCBI Taxonomy" id="1182541"/>
    <lineage>
        <taxon>Eukaryota</taxon>
        <taxon>Fungi</taxon>
        <taxon>Dikarya</taxon>
        <taxon>Ascomycota</taxon>
        <taxon>Pezizomycotina</taxon>
        <taxon>Eurotiomycetes</taxon>
        <taxon>Chaetothyriomycetidae</taxon>
        <taxon>Chaetothyriales</taxon>
        <taxon>Herpotrichiellaceae</taxon>
        <taxon>Capronia</taxon>
    </lineage>
</organism>
<dbReference type="OrthoDB" id="71302at2759"/>
<gene>
    <name evidence="6" type="ORF">A1O1_07362</name>
</gene>
<keyword evidence="1" id="KW-0238">DNA-binding</keyword>
<dbReference type="CDD" id="cd11398">
    <property type="entry name" value="bHLHzip_scCBP1"/>
    <property type="match status" value="1"/>
</dbReference>
<dbReference type="GO" id="GO:0046983">
    <property type="term" value="F:protein dimerization activity"/>
    <property type="evidence" value="ECO:0007669"/>
    <property type="project" value="InterPro"/>
</dbReference>
<keyword evidence="3" id="KW-0175">Coiled coil</keyword>
<sequence>MANQGVGSQAIPSVQVGNPGMNNNNKRKRGPGDQDVGRNAKAPNTNGDHDPDNYVALLQGIDDIGGSDDSTRTAQAALAAPMEQSSYPEPHPYDGATGMPTGFEDANQGSLAGMPTGQGMQPTQGMASAQQALLDARGGAQKPAVGTAEWHQQRKDNHKEVERRRREVINEGIENIAKIVPCSEKNKGAILQRTCQYITELQNEKKSFETERATLDIALKELTSRCDRLKESVRAAWLESAKWQQRCREAGLHFDDYDDGDLPVLEDEDVNVNVDAAVVS</sequence>
<accession>W9Y3B8</accession>
<feature type="coiled-coil region" evidence="3">
    <location>
        <begin position="198"/>
        <end position="232"/>
    </location>
</feature>
<dbReference type="InterPro" id="IPR036638">
    <property type="entry name" value="HLH_DNA-bd_sf"/>
</dbReference>
<keyword evidence="2" id="KW-0539">Nucleus</keyword>
<protein>
    <recommendedName>
        <fullName evidence="5">BHLH domain-containing protein</fullName>
    </recommendedName>
</protein>
<evidence type="ECO:0000256" key="4">
    <source>
        <dbReference type="SAM" id="MobiDB-lite"/>
    </source>
</evidence>
<dbReference type="GO" id="GO:0005634">
    <property type="term" value="C:nucleus"/>
    <property type="evidence" value="ECO:0007669"/>
    <property type="project" value="TreeGrafter"/>
</dbReference>
<dbReference type="AlphaFoldDB" id="W9Y3B8"/>
<proteinExistence type="predicted"/>
<evidence type="ECO:0000256" key="3">
    <source>
        <dbReference type="SAM" id="Coils"/>
    </source>
</evidence>
<dbReference type="RefSeq" id="XP_007726422.1">
    <property type="nucleotide sequence ID" value="XM_007728232.1"/>
</dbReference>
<dbReference type="Proteomes" id="UP000019484">
    <property type="component" value="Unassembled WGS sequence"/>
</dbReference>
<dbReference type="SUPFAM" id="SSF47459">
    <property type="entry name" value="HLH, helix-loop-helix DNA-binding domain"/>
    <property type="match status" value="1"/>
</dbReference>
<evidence type="ECO:0000256" key="1">
    <source>
        <dbReference type="ARBA" id="ARBA00023125"/>
    </source>
</evidence>
<dbReference type="GO" id="GO:0003700">
    <property type="term" value="F:DNA-binding transcription factor activity"/>
    <property type="evidence" value="ECO:0007669"/>
    <property type="project" value="InterPro"/>
</dbReference>
<feature type="domain" description="BHLH" evidence="5">
    <location>
        <begin position="153"/>
        <end position="201"/>
    </location>
</feature>
<name>W9Y3B8_9EURO</name>
<reference evidence="6 7" key="1">
    <citation type="submission" date="2013-03" db="EMBL/GenBank/DDBJ databases">
        <title>The Genome Sequence of Capronia coronata CBS 617.96.</title>
        <authorList>
            <consortium name="The Broad Institute Genomics Platform"/>
            <person name="Cuomo C."/>
            <person name="de Hoog S."/>
            <person name="Gorbushina A."/>
            <person name="Walker B."/>
            <person name="Young S.K."/>
            <person name="Zeng Q."/>
            <person name="Gargeya S."/>
            <person name="Fitzgerald M."/>
            <person name="Haas B."/>
            <person name="Abouelleil A."/>
            <person name="Allen A.W."/>
            <person name="Alvarado L."/>
            <person name="Arachchi H.M."/>
            <person name="Berlin A.M."/>
            <person name="Chapman S.B."/>
            <person name="Gainer-Dewar J."/>
            <person name="Goldberg J."/>
            <person name="Griggs A."/>
            <person name="Gujja S."/>
            <person name="Hansen M."/>
            <person name="Howarth C."/>
            <person name="Imamovic A."/>
            <person name="Ireland A."/>
            <person name="Larimer J."/>
            <person name="McCowan C."/>
            <person name="Murphy C."/>
            <person name="Pearson M."/>
            <person name="Poon T.W."/>
            <person name="Priest M."/>
            <person name="Roberts A."/>
            <person name="Saif S."/>
            <person name="Shea T."/>
            <person name="Sisk P."/>
            <person name="Sykes S."/>
            <person name="Wortman J."/>
            <person name="Nusbaum C."/>
            <person name="Birren B."/>
        </authorList>
    </citation>
    <scope>NUCLEOTIDE SEQUENCE [LARGE SCALE GENOMIC DNA]</scope>
    <source>
        <strain evidence="6 7">CBS 617.96</strain>
    </source>
</reference>
<dbReference type="InterPro" id="IPR011598">
    <property type="entry name" value="bHLH_dom"/>
</dbReference>
<dbReference type="InterPro" id="IPR047206">
    <property type="entry name" value="bHLHzip_scCBP1-like"/>
</dbReference>
<keyword evidence="7" id="KW-1185">Reference proteome</keyword>
<dbReference type="PANTHER" id="PTHR47787:SF1">
    <property type="entry name" value="CENTROMERE-BINDING PROTEIN 1"/>
    <property type="match status" value="1"/>
</dbReference>
<dbReference type="Gene3D" id="4.10.280.10">
    <property type="entry name" value="Helix-loop-helix DNA-binding domain"/>
    <property type="match status" value="1"/>
</dbReference>
<feature type="region of interest" description="Disordered" evidence="4">
    <location>
        <begin position="1"/>
        <end position="88"/>
    </location>
</feature>
<evidence type="ECO:0000256" key="2">
    <source>
        <dbReference type="ARBA" id="ARBA00023242"/>
    </source>
</evidence>
<feature type="compositionally biased region" description="Polar residues" evidence="4">
    <location>
        <begin position="1"/>
        <end position="24"/>
    </location>
</feature>
<dbReference type="GO" id="GO:0003677">
    <property type="term" value="F:DNA binding"/>
    <property type="evidence" value="ECO:0007669"/>
    <property type="project" value="UniProtKB-KW"/>
</dbReference>
<dbReference type="HOGENOM" id="CLU_046871_3_0_1"/>
<dbReference type="Pfam" id="PF00010">
    <property type="entry name" value="HLH"/>
    <property type="match status" value="1"/>
</dbReference>
<dbReference type="STRING" id="1182541.W9Y3B8"/>
<dbReference type="SMART" id="SM00353">
    <property type="entry name" value="HLH"/>
    <property type="match status" value="1"/>
</dbReference>
<evidence type="ECO:0000313" key="6">
    <source>
        <dbReference type="EMBL" id="EXJ83736.1"/>
    </source>
</evidence>
<dbReference type="eggNOG" id="KOG1318">
    <property type="taxonomic scope" value="Eukaryota"/>
</dbReference>
<dbReference type="PANTHER" id="PTHR47787">
    <property type="entry name" value="CENTROMERE-BINDING PROTEIN 1"/>
    <property type="match status" value="1"/>
</dbReference>
<evidence type="ECO:0000259" key="5">
    <source>
        <dbReference type="PROSITE" id="PS50888"/>
    </source>
</evidence>
<evidence type="ECO:0000313" key="7">
    <source>
        <dbReference type="Proteomes" id="UP000019484"/>
    </source>
</evidence>
<dbReference type="PROSITE" id="PS50888">
    <property type="entry name" value="BHLH"/>
    <property type="match status" value="1"/>
</dbReference>
<dbReference type="EMBL" id="AMWN01000006">
    <property type="protein sequence ID" value="EXJ83736.1"/>
    <property type="molecule type" value="Genomic_DNA"/>
</dbReference>
<dbReference type="GeneID" id="19162221"/>
<comment type="caution">
    <text evidence="6">The sequence shown here is derived from an EMBL/GenBank/DDBJ whole genome shotgun (WGS) entry which is preliminary data.</text>
</comment>